<evidence type="ECO:0000313" key="2">
    <source>
        <dbReference type="EMBL" id="DAF97926.1"/>
    </source>
</evidence>
<keyword evidence="1" id="KW-0175">Coiled coil</keyword>
<dbReference type="EMBL" id="BK016138">
    <property type="protein sequence ID" value="DAF97926.1"/>
    <property type="molecule type" value="Genomic_DNA"/>
</dbReference>
<evidence type="ECO:0000256" key="1">
    <source>
        <dbReference type="SAM" id="Coils"/>
    </source>
</evidence>
<protein>
    <submittedName>
        <fullName evidence="2">Uncharacterized protein</fullName>
    </submittedName>
</protein>
<proteinExistence type="predicted"/>
<feature type="coiled-coil region" evidence="1">
    <location>
        <begin position="43"/>
        <end position="70"/>
    </location>
</feature>
<organism evidence="2">
    <name type="scientific">Myoviridae sp. ctvxP16</name>
    <dbReference type="NCBI Taxonomy" id="2825205"/>
    <lineage>
        <taxon>Viruses</taxon>
        <taxon>Duplodnaviria</taxon>
        <taxon>Heunggongvirae</taxon>
        <taxon>Uroviricota</taxon>
        <taxon>Caudoviricetes</taxon>
    </lineage>
</organism>
<reference evidence="2" key="1">
    <citation type="journal article" date="2021" name="Proc. Natl. Acad. Sci. U.S.A.">
        <title>A Catalog of Tens of Thousands of Viruses from Human Metagenomes Reveals Hidden Associations with Chronic Diseases.</title>
        <authorList>
            <person name="Tisza M.J."/>
            <person name="Buck C.B."/>
        </authorList>
    </citation>
    <scope>NUCLEOTIDE SEQUENCE</scope>
    <source>
        <strain evidence="2">CtvxP16</strain>
    </source>
</reference>
<sequence>MTIYYLNSKKQEKTLTNVKHIQCSDNHVLYATTEDGAEHTLVVENVTGIIDKDENELNEAQRELDDFKRQLYTKYGDGHTVSVASIPTRELTELARRTQRCQKIEKQSQI</sequence>
<name>A0A8S5UU81_9CAUD</name>
<accession>A0A8S5UU81</accession>